<keyword evidence="3" id="KW-1185">Reference proteome</keyword>
<proteinExistence type="predicted"/>
<evidence type="ECO:0000256" key="1">
    <source>
        <dbReference type="SAM" id="MobiDB-lite"/>
    </source>
</evidence>
<feature type="compositionally biased region" description="Basic residues" evidence="1">
    <location>
        <begin position="153"/>
        <end position="167"/>
    </location>
</feature>
<accession>A0ABR0G1U1</accession>
<dbReference type="Proteomes" id="UP001322138">
    <property type="component" value="Unassembled WGS sequence"/>
</dbReference>
<dbReference type="GeneID" id="87894855"/>
<gene>
    <name evidence="2" type="ORF">QC761_120910</name>
</gene>
<dbReference type="EMBL" id="JAFFGZ010000001">
    <property type="protein sequence ID" value="KAK4649650.1"/>
    <property type="molecule type" value="Genomic_DNA"/>
</dbReference>
<comment type="caution">
    <text evidence="2">The sequence shown here is derived from an EMBL/GenBank/DDBJ whole genome shotgun (WGS) entry which is preliminary data.</text>
</comment>
<sequence>MPWSDGACDPSSNSKLRHRSVISRCWALPPHHLHVPAQPLETGVTESVCWSEVGASSQVGCCCSIDQIALCCLLSHLFCSCFLADTRQQTVATDTQDRHHTTQLTSNSLLTLALRRLQSSAAGPKEARSLSFLDLVCFLLFSQTSVDTTARARQPKSHTQQPHHRRSQSSAAANTTISIFFVLPFPFCPALGRAVPCRYCFCTPSVTQETPCPLLLFETQPDL</sequence>
<reference evidence="2 3" key="1">
    <citation type="journal article" date="2023" name="bioRxiv">
        <title>High-quality genome assemblies of four members of thePodospora anserinaspecies complex.</title>
        <authorList>
            <person name="Ament-Velasquez S.L."/>
            <person name="Vogan A.A."/>
            <person name="Wallerman O."/>
            <person name="Hartmann F."/>
            <person name="Gautier V."/>
            <person name="Silar P."/>
            <person name="Giraud T."/>
            <person name="Johannesson H."/>
        </authorList>
    </citation>
    <scope>NUCLEOTIDE SEQUENCE [LARGE SCALE GENOMIC DNA]</scope>
    <source>
        <strain evidence="2 3">CBS 112042</strain>
    </source>
</reference>
<evidence type="ECO:0000313" key="3">
    <source>
        <dbReference type="Proteomes" id="UP001322138"/>
    </source>
</evidence>
<evidence type="ECO:0000313" key="2">
    <source>
        <dbReference type="EMBL" id="KAK4649650.1"/>
    </source>
</evidence>
<name>A0ABR0G1U1_9PEZI</name>
<protein>
    <submittedName>
        <fullName evidence="2">Uncharacterized protein</fullName>
    </submittedName>
</protein>
<dbReference type="RefSeq" id="XP_062738625.1">
    <property type="nucleotide sequence ID" value="XM_062875373.1"/>
</dbReference>
<feature type="region of interest" description="Disordered" evidence="1">
    <location>
        <begin position="150"/>
        <end position="170"/>
    </location>
</feature>
<organism evidence="2 3">
    <name type="scientific">Podospora bellae-mahoneyi</name>
    <dbReference type="NCBI Taxonomy" id="2093777"/>
    <lineage>
        <taxon>Eukaryota</taxon>
        <taxon>Fungi</taxon>
        <taxon>Dikarya</taxon>
        <taxon>Ascomycota</taxon>
        <taxon>Pezizomycotina</taxon>
        <taxon>Sordariomycetes</taxon>
        <taxon>Sordariomycetidae</taxon>
        <taxon>Sordariales</taxon>
        <taxon>Podosporaceae</taxon>
        <taxon>Podospora</taxon>
    </lineage>
</organism>